<keyword evidence="16" id="KW-1185">Reference proteome</keyword>
<keyword evidence="6" id="KW-0227">DNA damage</keyword>
<keyword evidence="7" id="KW-0156">Chromatin regulator</keyword>
<dbReference type="InterPro" id="IPR029425">
    <property type="entry name" value="MMS22L_N"/>
</dbReference>
<evidence type="ECO:0000256" key="8">
    <source>
        <dbReference type="ARBA" id="ARBA00023204"/>
    </source>
</evidence>
<evidence type="ECO:0000256" key="2">
    <source>
        <dbReference type="ARBA" id="ARBA00004286"/>
    </source>
</evidence>
<dbReference type="EMBL" id="JAOTOJ010000001">
    <property type="protein sequence ID" value="KAK9411434.1"/>
    <property type="molecule type" value="Genomic_DNA"/>
</dbReference>
<evidence type="ECO:0000256" key="3">
    <source>
        <dbReference type="ARBA" id="ARBA00006585"/>
    </source>
</evidence>
<dbReference type="InterPro" id="IPR029424">
    <property type="entry name" value="MMS22L_C"/>
</dbReference>
<evidence type="ECO:0000256" key="4">
    <source>
        <dbReference type="ARBA" id="ARBA00021061"/>
    </source>
</evidence>
<evidence type="ECO:0000256" key="5">
    <source>
        <dbReference type="ARBA" id="ARBA00022454"/>
    </source>
</evidence>
<evidence type="ECO:0000256" key="9">
    <source>
        <dbReference type="ARBA" id="ARBA00023242"/>
    </source>
</evidence>
<evidence type="ECO:0000259" key="14">
    <source>
        <dbReference type="Pfam" id="PF14911"/>
    </source>
</evidence>
<comment type="caution">
    <text evidence="15">The sequence shown here is derived from an EMBL/GenBank/DDBJ whole genome shotgun (WGS) entry which is preliminary data.</text>
</comment>
<evidence type="ECO:0000259" key="13">
    <source>
        <dbReference type="Pfam" id="PF14910"/>
    </source>
</evidence>
<dbReference type="GO" id="GO:0006325">
    <property type="term" value="P:chromatin organization"/>
    <property type="evidence" value="ECO:0007669"/>
    <property type="project" value="UniProtKB-KW"/>
</dbReference>
<feature type="domain" description="MMS22-like C-terminal" evidence="14">
    <location>
        <begin position="933"/>
        <end position="1309"/>
    </location>
</feature>
<evidence type="ECO:0000313" key="16">
    <source>
        <dbReference type="Proteomes" id="UP001474421"/>
    </source>
</evidence>
<dbReference type="Proteomes" id="UP001474421">
    <property type="component" value="Unassembled WGS sequence"/>
</dbReference>
<keyword evidence="9" id="KW-0539">Nucleus</keyword>
<evidence type="ECO:0000256" key="11">
    <source>
        <dbReference type="ARBA" id="ARBA00045147"/>
    </source>
</evidence>
<comment type="function">
    <text evidence="11">Component of the MMS22L-TONSL complex, a complex that promotes homologous recombination-mediated repair of double-strand breaks (DSBs) at stalled or collapsed replication forks. The MMS22L-TONSL complex is required to maintain genome integrity during DNA replication. It mediates the assembly of RAD51 filaments on single-stranded DNA (ssDNA): the MMS22L-TONSL complex is recruited to DSBs following histone replacement by histone chaperones and eviction of the replication protein A complex (RPA/RP-A) from DSBs. Following recruitment to DSBs, the TONSL-MMS22L complex promotes recruitment of RAD51 filaments and subsequent homologous recombination. Within the complex, MMS22L acts by binding ssDNA.</text>
</comment>
<proteinExistence type="inferred from homology"/>
<dbReference type="Pfam" id="PF14910">
    <property type="entry name" value="MMS22L_N"/>
    <property type="match status" value="1"/>
</dbReference>
<dbReference type="InterPro" id="IPR042320">
    <property type="entry name" value="MMS22-like"/>
</dbReference>
<dbReference type="PANTHER" id="PTHR28547">
    <property type="entry name" value="PROTEIN MMS22-LIKE"/>
    <property type="match status" value="1"/>
</dbReference>
<comment type="subcellular location">
    <subcellularLocation>
        <location evidence="2">Chromosome</location>
    </subcellularLocation>
    <subcellularLocation>
        <location evidence="1">Nucleus</location>
    </subcellularLocation>
</comment>
<gene>
    <name evidence="15" type="ORF">NXF25_002609</name>
</gene>
<dbReference type="GO" id="GO:0031297">
    <property type="term" value="P:replication fork processing"/>
    <property type="evidence" value="ECO:0007669"/>
    <property type="project" value="InterPro"/>
</dbReference>
<sequence>MFWLRHAEREREREREGGREGGREGERERERERRKVNKKQTDMGGGEKEAVSAEKSAYVTWCRFCAGITEWRRICGCSLFRGRKCDSCERIGALQHTPLSHCPVRRLEEQRFCPREKHEQWMMTPAFTPEGKSFSPDSYLASGSLKRILLELDPFPIDYEKDIVELFDFQWVTEIALVESCTLLFGLLRQFIYKLENLVQSSSSDFGQAANLHLEAQNIRHKCVEFLQYVKVFIFRYLEPHETEDELFHPYEKQEAQLPSLIVEELYSLTLHIGHLYDLPACVLEGNTIQPQAKLFPPSWHLLHLYIDIHWSVLEILHLLGEKMQRQTIYAHRFTNLTGETLTNISLFEDHCGNLLYDLISLSVKKYSKVRLSEALITHHYTCICIKELWVLLIHLLDHRNKASLTESFWNWLNKILNKVFEKNNGTGAVSAFESIPCKDLLSFIWWIITHLASLYCIDRNGYIDEKKSVESNWPYVEDLLKQSVNNQAGILEEQLRMHLQCCLTLSHIWDVNLTIVTIVWEHYSKNLNNPFTIPWFGLKGLANISKTPLSMYELIKSYCSDVHTPDMYISCNSFQFFLRILAQIMKKAGKINGVHPWKQIKGRIYSKFHQKRMCELTEVGLQNFLYLFLVLAALADTEDVASRMMELLRFLSPTSTSVTQKALIWKGYFAFILTYIDKSMDIGMLAEPLSVAFCEKAKEFLVARNDLLQKQNLWMLLSTYVDGVQEVFESSLYLNLSEEKLMSDGFSMLLPGCRGAELAAVLNFLQAVLFRLRTAHKQLNQGPSAQPSSVEKEHHLAVAKALWRNFFPYLKGQRMLKSSPPQLADTAAGLTLLALDLPSTCTSDLQPQPVIAMMQLFGWDDMVCPQLVSRYLTHLIQNSALAEALTGMGHSSYQSLFVQSWFRCILQMFINQPPETLIRTDADQTTNKAYMEQLTELTRLIFRLPEIITIFSRAHFDEPIYKQDPKEAVFRFIEAVGKTYSGLQHLPEKSAMVTKALEYLGDILKYVKPYLIKKGPAEGLHLTYKIIGCLVKSWAAILATSKAQPLLFRIIDCLLLPHAVLQQDKGLPAVMLAAIRENLPFFLQGLSFICCHCQSQTQSAYLNQLLRDVIRQYLGRFLLQSSRAGHHPILLALCSLAATPEAAHLHKTSVQVISENYLQFKGNAPPSRLGSVLAFTLEALQRTQSIEICDVETLLPSVLKCLVLVNEPQVKKLSTEILQYLVEGCQARPGGELATQLISVFRQFIQDYTTVYDNQVYSILETVAVLDQSLVIHLIPAMTEALRNSEYKQGLGRNTLQREAYKRLLSHLTEAGHMEILKLENESY</sequence>
<evidence type="ECO:0000256" key="6">
    <source>
        <dbReference type="ARBA" id="ARBA00022763"/>
    </source>
</evidence>
<dbReference type="GO" id="GO:0000724">
    <property type="term" value="P:double-strand break repair via homologous recombination"/>
    <property type="evidence" value="ECO:0007669"/>
    <property type="project" value="InterPro"/>
</dbReference>
<dbReference type="PANTHER" id="PTHR28547:SF1">
    <property type="entry name" value="PROTEIN MMS22-LIKE"/>
    <property type="match status" value="1"/>
</dbReference>
<organism evidence="15 16">
    <name type="scientific">Crotalus adamanteus</name>
    <name type="common">Eastern diamondback rattlesnake</name>
    <dbReference type="NCBI Taxonomy" id="8729"/>
    <lineage>
        <taxon>Eukaryota</taxon>
        <taxon>Metazoa</taxon>
        <taxon>Chordata</taxon>
        <taxon>Craniata</taxon>
        <taxon>Vertebrata</taxon>
        <taxon>Euteleostomi</taxon>
        <taxon>Lepidosauria</taxon>
        <taxon>Squamata</taxon>
        <taxon>Bifurcata</taxon>
        <taxon>Unidentata</taxon>
        <taxon>Episquamata</taxon>
        <taxon>Toxicofera</taxon>
        <taxon>Serpentes</taxon>
        <taxon>Colubroidea</taxon>
        <taxon>Viperidae</taxon>
        <taxon>Crotalinae</taxon>
        <taxon>Crotalus</taxon>
    </lineage>
</organism>
<evidence type="ECO:0000256" key="7">
    <source>
        <dbReference type="ARBA" id="ARBA00022853"/>
    </source>
</evidence>
<feature type="domain" description="Protein MMS22-like N-terminal" evidence="13">
    <location>
        <begin position="129"/>
        <end position="816"/>
    </location>
</feature>
<evidence type="ECO:0000256" key="12">
    <source>
        <dbReference type="SAM" id="MobiDB-lite"/>
    </source>
</evidence>
<evidence type="ECO:0000256" key="10">
    <source>
        <dbReference type="ARBA" id="ARBA00033326"/>
    </source>
</evidence>
<comment type="similarity">
    <text evidence="3">Belongs to the MMS22 family. MMS22L subfamily.</text>
</comment>
<feature type="region of interest" description="Disordered" evidence="12">
    <location>
        <begin position="1"/>
        <end position="49"/>
    </location>
</feature>
<protein>
    <recommendedName>
        <fullName evidence="4">Protein MMS22-like</fullName>
    </recommendedName>
    <alternativeName>
        <fullName evidence="10">Methyl methanesulfonate-sensitivity protein 22-like</fullName>
    </alternativeName>
</protein>
<name>A0AAW1CAB7_CROAD</name>
<evidence type="ECO:0000313" key="15">
    <source>
        <dbReference type="EMBL" id="KAK9411434.1"/>
    </source>
</evidence>
<dbReference type="Pfam" id="PF14911">
    <property type="entry name" value="MMS22L_C"/>
    <property type="match status" value="1"/>
</dbReference>
<dbReference type="GO" id="GO:0043596">
    <property type="term" value="C:nuclear replication fork"/>
    <property type="evidence" value="ECO:0007669"/>
    <property type="project" value="TreeGrafter"/>
</dbReference>
<reference evidence="15 16" key="1">
    <citation type="journal article" date="2024" name="Proc. Natl. Acad. Sci. U.S.A.">
        <title>The genetic regulatory architecture and epigenomic basis for age-related changes in rattlesnake venom.</title>
        <authorList>
            <person name="Hogan M.P."/>
            <person name="Holding M.L."/>
            <person name="Nystrom G.S."/>
            <person name="Colston T.J."/>
            <person name="Bartlett D.A."/>
            <person name="Mason A.J."/>
            <person name="Ellsworth S.A."/>
            <person name="Rautsaw R.M."/>
            <person name="Lawrence K.C."/>
            <person name="Strickland J.L."/>
            <person name="He B."/>
            <person name="Fraser P."/>
            <person name="Margres M.J."/>
            <person name="Gilbert D.M."/>
            <person name="Gibbs H.L."/>
            <person name="Parkinson C.L."/>
            <person name="Rokyta D.R."/>
        </authorList>
    </citation>
    <scope>NUCLEOTIDE SEQUENCE [LARGE SCALE GENOMIC DNA]</scope>
    <source>
        <strain evidence="15">DRR0105</strain>
    </source>
</reference>
<accession>A0AAW1CAB7</accession>
<keyword evidence="8" id="KW-0234">DNA repair</keyword>
<keyword evidence="5" id="KW-0158">Chromosome</keyword>
<evidence type="ECO:0000256" key="1">
    <source>
        <dbReference type="ARBA" id="ARBA00004123"/>
    </source>
</evidence>